<dbReference type="PANTHER" id="PTHR13903">
    <property type="entry name" value="PIRIN-RELATED"/>
    <property type="match status" value="1"/>
</dbReference>
<dbReference type="PIRSF" id="PIRSF006232">
    <property type="entry name" value="Pirin"/>
    <property type="match status" value="1"/>
</dbReference>
<comment type="caution">
    <text evidence="5">The sequence shown here is derived from an EMBL/GenBank/DDBJ whole genome shotgun (WGS) entry which is preliminary data.</text>
</comment>
<evidence type="ECO:0000313" key="5">
    <source>
        <dbReference type="EMBL" id="MDC7675268.1"/>
    </source>
</evidence>
<proteinExistence type="inferred from homology"/>
<evidence type="ECO:0000259" key="4">
    <source>
        <dbReference type="Pfam" id="PF05726"/>
    </source>
</evidence>
<organism evidence="5 6">
    <name type="scientific">Asticcacaulis machinosus</name>
    <dbReference type="NCBI Taxonomy" id="2984211"/>
    <lineage>
        <taxon>Bacteria</taxon>
        <taxon>Pseudomonadati</taxon>
        <taxon>Pseudomonadota</taxon>
        <taxon>Alphaproteobacteria</taxon>
        <taxon>Caulobacterales</taxon>
        <taxon>Caulobacteraceae</taxon>
        <taxon>Asticcacaulis</taxon>
    </lineage>
</organism>
<protein>
    <submittedName>
        <fullName evidence="5">Pirin family protein</fullName>
    </submittedName>
</protein>
<dbReference type="InterPro" id="IPR003829">
    <property type="entry name" value="Pirin_N_dom"/>
</dbReference>
<dbReference type="PANTHER" id="PTHR13903:SF8">
    <property type="entry name" value="PIRIN"/>
    <property type="match status" value="1"/>
</dbReference>
<dbReference type="RefSeq" id="WP_272743580.1">
    <property type="nucleotide sequence ID" value="NZ_JAQQKV010000001.1"/>
</dbReference>
<dbReference type="SUPFAM" id="SSF51182">
    <property type="entry name" value="RmlC-like cupins"/>
    <property type="match status" value="1"/>
</dbReference>
<dbReference type="Pfam" id="PF02678">
    <property type="entry name" value="Pirin"/>
    <property type="match status" value="1"/>
</dbReference>
<comment type="similarity">
    <text evidence="1 2">Belongs to the pirin family.</text>
</comment>
<dbReference type="InterPro" id="IPR008778">
    <property type="entry name" value="Pirin_C_dom"/>
</dbReference>
<dbReference type="InterPro" id="IPR014710">
    <property type="entry name" value="RmlC-like_jellyroll"/>
</dbReference>
<evidence type="ECO:0000313" key="6">
    <source>
        <dbReference type="Proteomes" id="UP001218579"/>
    </source>
</evidence>
<sequence>MSAEDSGVTDSVIDMIVPPRAKDLGGFQVRRLLPFAKRRMVGPWIFFDHMGPVDFAPGAGSNVRPHPHINLATVTYLFEGAILHRDSVGSVATIVPGDINLMVAGRGIVHSEREVPETLDQPRRMHGLQLWLALPEADEETDPVFFHYDSADLPKTEVASVPVRVMMGQAFGVTSPVKTYSPTLYAEAALTAGQTLDLPEGVDEMAVYVAAGTVSVDGVPVDEFHMAILKRGATAALTATTDARIAIIGGEGMNERHIYWNFISSRPERIEQAKADWKAGRFPKVPGDEIEFIPLPEN</sequence>
<dbReference type="Pfam" id="PF05726">
    <property type="entry name" value="Pirin_C"/>
    <property type="match status" value="1"/>
</dbReference>
<accession>A0ABT5HG88</accession>
<dbReference type="EMBL" id="JAQQKV010000001">
    <property type="protein sequence ID" value="MDC7675268.1"/>
    <property type="molecule type" value="Genomic_DNA"/>
</dbReference>
<evidence type="ECO:0000256" key="1">
    <source>
        <dbReference type="ARBA" id="ARBA00008416"/>
    </source>
</evidence>
<name>A0ABT5HG88_9CAUL</name>
<dbReference type="InterPro" id="IPR012093">
    <property type="entry name" value="Pirin"/>
</dbReference>
<gene>
    <name evidence="5" type="ORF">PQU98_03950</name>
</gene>
<evidence type="ECO:0000256" key="2">
    <source>
        <dbReference type="RuleBase" id="RU003457"/>
    </source>
</evidence>
<dbReference type="Gene3D" id="2.60.120.10">
    <property type="entry name" value="Jelly Rolls"/>
    <property type="match status" value="2"/>
</dbReference>
<keyword evidence="6" id="KW-1185">Reference proteome</keyword>
<dbReference type="InterPro" id="IPR011051">
    <property type="entry name" value="RmlC_Cupin_sf"/>
</dbReference>
<feature type="domain" description="Pirin N-terminal" evidence="3">
    <location>
        <begin position="27"/>
        <end position="132"/>
    </location>
</feature>
<feature type="domain" description="Pirin C-terminal" evidence="4">
    <location>
        <begin position="185"/>
        <end position="282"/>
    </location>
</feature>
<dbReference type="Proteomes" id="UP001218579">
    <property type="component" value="Unassembled WGS sequence"/>
</dbReference>
<reference evidence="5 6" key="1">
    <citation type="submission" date="2023-01" db="EMBL/GenBank/DDBJ databases">
        <title>Novel species of the genus Asticcacaulis isolated from rivers.</title>
        <authorList>
            <person name="Lu H."/>
        </authorList>
    </citation>
    <scope>NUCLEOTIDE SEQUENCE [LARGE SCALE GENOMIC DNA]</scope>
    <source>
        <strain evidence="5 6">LKC15W</strain>
    </source>
</reference>
<evidence type="ECO:0000259" key="3">
    <source>
        <dbReference type="Pfam" id="PF02678"/>
    </source>
</evidence>
<dbReference type="CDD" id="cd02909">
    <property type="entry name" value="cupin_pirin_N"/>
    <property type="match status" value="1"/>
</dbReference>